<feature type="domain" description="C2HC/C3H-type" evidence="8">
    <location>
        <begin position="959"/>
        <end position="988"/>
    </location>
</feature>
<dbReference type="AlphaFoldDB" id="A0AA88MV07"/>
<sequence length="1164" mass="136942">MNLFDKHPPVSQEGFRYKLLAPFRPNKGSVRMPFNPSNCQADRQYCVQKDKKSLDCLKEHSQNSKQTSKGRQEQYDRPKLKNFLSESYDIPRKIDETDIKSLRGSQISHKDRVYENEMRLTKEICKKEIVLREKLLKAADNIRKVQMRTAIEDKVKEEQRNTRKAENSLYYTEEGKWNWESTRDRGLGGKRHEGQQEGFNIWDREKDGMERQEDHVKETNACQIEKMRKGRERENRNTQRTTKTLEKDKDHIEEITGHTQERARIERDKTRERVVEQRKNEIREWDQIDRQEKEIVRWYDGEERRHERVKHKKDVDIGNEVQQWDVMDKFALNAPIKAKAVSRYSKKDLFIKDHLATHERVQYSNMAAEEKPLKQPLPEDGPSTQNGKGLQQEQINQHQIGLNIMHELSASHQCHILGAKNYELIKKKRQPPVNRQSFSKNVAVYEKLPPLSREDFRYNLPSPFTLNEDKERKGAVKEDKTRRERNVEWQKNEIREYDQIDRQEKEIVRGYDGEERRHERMKRKKDVDICDEVQQWDVMEKSALNLPIKGKAVSSHDETIVLTTDHLATHERVHQYGNLAAEEKPLKQPLPEAGPSTQGCKSIQQEQLSQESNPDADFQLVRCEVCNRKFKEDRLEKHISICQKIQKPKRKVFNSSQHRLKGIDHVELLKKKGLYKAPENIQPDHAPAAGGFQPRADPNPHYITCPHCTIRFAPEPAERHIPICQQIKSRNPPPRKHQHQIGFDITYKLSASRQCHISETKNCELIERKQPSENQQSYSKNVAVYEKLPPLSREDFRYNLPSPFTLNEDKERKGAVKEDKTRRERDVEWQKNEIREYDQIDRQEKEIVRGYDGEERSHERVNCKKDVDICDEVPQWDIMEKSALNLPIKGKAVSSHDETIVLTTDHLATHERVHQYGNLAAEEKPLKQPLPEAGPSTQGCKSIQQEQLSQESNPDADFQLVRCEVCNRKFKEDRLEKHISICQKIQKPKRKVFNSSQHRLKGISTDLPSFSQPSTDQNPHYITSPHCTRRFAPEPAERHIPKWQHIKTRPPPPRQRQHQIVFDITHELSASRQFHISESKNCELIRRKQPSENHQSYTKRKKINQRHAPPAVRGFQPRADVNPHYITCPHCTRLFAPQPAERHIPICQNIKNRPPPPRQRQHQT</sequence>
<dbReference type="Gene3D" id="3.30.160.60">
    <property type="entry name" value="Classic Zinc Finger"/>
    <property type="match status" value="2"/>
</dbReference>
<dbReference type="PANTHER" id="PTHR14649">
    <property type="entry name" value="ZINC FINGER C2HC DOMAIN-CONTAINING PROTEIN 1C"/>
    <property type="match status" value="1"/>
</dbReference>
<name>A0AA88MV07_TACVA</name>
<keyword evidence="3 6" id="KW-0863">Zinc-finger</keyword>
<evidence type="ECO:0000256" key="4">
    <source>
        <dbReference type="ARBA" id="ARBA00022833"/>
    </source>
</evidence>
<feature type="compositionally biased region" description="Polar residues" evidence="7">
    <location>
        <begin position="935"/>
        <end position="953"/>
    </location>
</feature>
<evidence type="ECO:0000256" key="7">
    <source>
        <dbReference type="SAM" id="MobiDB-lite"/>
    </source>
</evidence>
<evidence type="ECO:0000256" key="2">
    <source>
        <dbReference type="ARBA" id="ARBA00022723"/>
    </source>
</evidence>
<evidence type="ECO:0000256" key="1">
    <source>
        <dbReference type="ARBA" id="ARBA00010843"/>
    </source>
</evidence>
<comment type="caution">
    <text evidence="9">The sequence shown here is derived from an EMBL/GenBank/DDBJ whole genome shotgun (WGS) entry which is preliminary data.</text>
</comment>
<reference evidence="9" key="1">
    <citation type="submission" date="2023-08" db="EMBL/GenBank/DDBJ databases">
        <title>Pelteobagrus vachellii genome.</title>
        <authorList>
            <person name="Liu H."/>
        </authorList>
    </citation>
    <scope>NUCLEOTIDE SEQUENCE</scope>
    <source>
        <strain evidence="9">PRFRI_2022a</strain>
        <tissue evidence="9">Muscle</tissue>
    </source>
</reference>
<feature type="compositionally biased region" description="Polar residues" evidence="7">
    <location>
        <begin position="595"/>
        <end position="613"/>
    </location>
</feature>
<keyword evidence="5" id="KW-0175">Coiled coil</keyword>
<feature type="domain" description="C2HC/C3H-type" evidence="8">
    <location>
        <begin position="701"/>
        <end position="730"/>
    </location>
</feature>
<dbReference type="GO" id="GO:0008270">
    <property type="term" value="F:zinc ion binding"/>
    <property type="evidence" value="ECO:0007669"/>
    <property type="project" value="UniProtKB-KW"/>
</dbReference>
<dbReference type="InterPro" id="IPR026104">
    <property type="entry name" value="ZNF_C2HC_dom_1C"/>
</dbReference>
<gene>
    <name evidence="9" type="ORF">Q7C36_011812</name>
</gene>
<feature type="domain" description="C2HC/C3H-type" evidence="8">
    <location>
        <begin position="619"/>
        <end position="648"/>
    </location>
</feature>
<dbReference type="EMBL" id="JAVHJS010000011">
    <property type="protein sequence ID" value="KAK2843597.1"/>
    <property type="molecule type" value="Genomic_DNA"/>
</dbReference>
<keyword evidence="10" id="KW-1185">Reference proteome</keyword>
<evidence type="ECO:0000313" key="9">
    <source>
        <dbReference type="EMBL" id="KAK2843597.1"/>
    </source>
</evidence>
<feature type="region of interest" description="Disordered" evidence="7">
    <location>
        <begin position="58"/>
        <end position="78"/>
    </location>
</feature>
<protein>
    <recommendedName>
        <fullName evidence="8">C2HC/C3H-type domain-containing protein</fullName>
    </recommendedName>
</protein>
<evidence type="ECO:0000256" key="5">
    <source>
        <dbReference type="ARBA" id="ARBA00023054"/>
    </source>
</evidence>
<keyword evidence="4" id="KW-0862">Zinc</keyword>
<proteinExistence type="inferred from homology"/>
<dbReference type="PROSITE" id="PS52027">
    <property type="entry name" value="ZF_C2HC_C3H"/>
    <property type="match status" value="4"/>
</dbReference>
<feature type="region of interest" description="Disordered" evidence="7">
    <location>
        <begin position="369"/>
        <end position="393"/>
    </location>
</feature>
<accession>A0AA88MV07</accession>
<dbReference type="Pfam" id="PF13913">
    <property type="entry name" value="zf-C2HC_2"/>
    <property type="match status" value="4"/>
</dbReference>
<evidence type="ECO:0000259" key="8">
    <source>
        <dbReference type="PROSITE" id="PS52027"/>
    </source>
</evidence>
<dbReference type="InterPro" id="IPR049899">
    <property type="entry name" value="Znf_C2HC_C3H"/>
</dbReference>
<evidence type="ECO:0000256" key="6">
    <source>
        <dbReference type="PROSITE-ProRule" id="PRU01371"/>
    </source>
</evidence>
<organism evidence="9 10">
    <name type="scientific">Tachysurus vachellii</name>
    <name type="common">Darkbarbel catfish</name>
    <name type="synonym">Pelteobagrus vachellii</name>
    <dbReference type="NCBI Taxonomy" id="175792"/>
    <lineage>
        <taxon>Eukaryota</taxon>
        <taxon>Metazoa</taxon>
        <taxon>Chordata</taxon>
        <taxon>Craniata</taxon>
        <taxon>Vertebrata</taxon>
        <taxon>Euteleostomi</taxon>
        <taxon>Actinopterygii</taxon>
        <taxon>Neopterygii</taxon>
        <taxon>Teleostei</taxon>
        <taxon>Ostariophysi</taxon>
        <taxon>Siluriformes</taxon>
        <taxon>Bagridae</taxon>
        <taxon>Tachysurus</taxon>
    </lineage>
</organism>
<feature type="region of interest" description="Disordered" evidence="7">
    <location>
        <begin position="927"/>
        <end position="953"/>
    </location>
</feature>
<feature type="region of interest" description="Disordered" evidence="7">
    <location>
        <begin position="1088"/>
        <end position="1118"/>
    </location>
</feature>
<feature type="compositionally biased region" description="Polar residues" evidence="7">
    <location>
        <begin position="382"/>
        <end position="393"/>
    </location>
</feature>
<dbReference type="PANTHER" id="PTHR14649:SF1">
    <property type="entry name" value="ZINC FINGER C2HC DOMAIN-CONTAINING PROTEIN 1C"/>
    <property type="match status" value="1"/>
</dbReference>
<feature type="region of interest" description="Disordered" evidence="7">
    <location>
        <begin position="587"/>
        <end position="613"/>
    </location>
</feature>
<evidence type="ECO:0000256" key="3">
    <source>
        <dbReference type="ARBA" id="ARBA00022771"/>
    </source>
</evidence>
<keyword evidence="2" id="KW-0479">Metal-binding</keyword>
<dbReference type="Proteomes" id="UP001187315">
    <property type="component" value="Unassembled WGS sequence"/>
</dbReference>
<evidence type="ECO:0000313" key="10">
    <source>
        <dbReference type="Proteomes" id="UP001187315"/>
    </source>
</evidence>
<comment type="similarity">
    <text evidence="1">Belongs to the ZC2HC1 family.</text>
</comment>
<feature type="domain" description="C2HC/C3H-type" evidence="8">
    <location>
        <begin position="1124"/>
        <end position="1153"/>
    </location>
</feature>